<name>A0A2G5CB94_AQUCA</name>
<evidence type="ECO:0000313" key="1">
    <source>
        <dbReference type="EMBL" id="PIA28535.1"/>
    </source>
</evidence>
<protein>
    <submittedName>
        <fullName evidence="1">Uncharacterized protein</fullName>
    </submittedName>
</protein>
<sequence length="66" mass="7721">MLLLCLVSCQFEYCLFLGLVEWTFVFKWCIKFGYIDSGFSLEMIGSINRGLVLFGLSVRHTLYRSR</sequence>
<organism evidence="1 2">
    <name type="scientific">Aquilegia coerulea</name>
    <name type="common">Rocky mountain columbine</name>
    <dbReference type="NCBI Taxonomy" id="218851"/>
    <lineage>
        <taxon>Eukaryota</taxon>
        <taxon>Viridiplantae</taxon>
        <taxon>Streptophyta</taxon>
        <taxon>Embryophyta</taxon>
        <taxon>Tracheophyta</taxon>
        <taxon>Spermatophyta</taxon>
        <taxon>Magnoliopsida</taxon>
        <taxon>Ranunculales</taxon>
        <taxon>Ranunculaceae</taxon>
        <taxon>Thalictroideae</taxon>
        <taxon>Aquilegia</taxon>
    </lineage>
</organism>
<dbReference type="AlphaFoldDB" id="A0A2G5CB94"/>
<dbReference type="Proteomes" id="UP000230069">
    <property type="component" value="Unassembled WGS sequence"/>
</dbReference>
<reference evidence="1 2" key="1">
    <citation type="submission" date="2017-09" db="EMBL/GenBank/DDBJ databases">
        <title>WGS assembly of Aquilegia coerulea Goldsmith.</title>
        <authorList>
            <person name="Hodges S."/>
            <person name="Kramer E."/>
            <person name="Nordborg M."/>
            <person name="Tomkins J."/>
            <person name="Borevitz J."/>
            <person name="Derieg N."/>
            <person name="Yan J."/>
            <person name="Mihaltcheva S."/>
            <person name="Hayes R.D."/>
            <person name="Rokhsar D."/>
        </authorList>
    </citation>
    <scope>NUCLEOTIDE SEQUENCE [LARGE SCALE GENOMIC DNA]</scope>
    <source>
        <strain evidence="2">cv. Goldsmith</strain>
    </source>
</reference>
<dbReference type="EMBL" id="KZ305086">
    <property type="protein sequence ID" value="PIA28535.1"/>
    <property type="molecule type" value="Genomic_DNA"/>
</dbReference>
<proteinExistence type="predicted"/>
<dbReference type="InParanoid" id="A0A2G5CB94"/>
<keyword evidence="2" id="KW-1185">Reference proteome</keyword>
<gene>
    <name evidence="1" type="ORF">AQUCO_06900064v1</name>
</gene>
<evidence type="ECO:0000313" key="2">
    <source>
        <dbReference type="Proteomes" id="UP000230069"/>
    </source>
</evidence>
<accession>A0A2G5CB94</accession>